<name>A0AAD5CKP0_AMBAR</name>
<dbReference type="Pfam" id="PF00400">
    <property type="entry name" value="WD40"/>
    <property type="match status" value="2"/>
</dbReference>
<dbReference type="InterPro" id="IPR015943">
    <property type="entry name" value="WD40/YVTN_repeat-like_dom_sf"/>
</dbReference>
<dbReference type="EMBL" id="JAMZMK010007955">
    <property type="protein sequence ID" value="KAI7742595.1"/>
    <property type="molecule type" value="Genomic_DNA"/>
</dbReference>
<proteinExistence type="predicted"/>
<protein>
    <submittedName>
        <fullName evidence="4">Uncharacterized protein</fullName>
    </submittedName>
</protein>
<feature type="repeat" description="WD" evidence="3">
    <location>
        <begin position="382"/>
        <end position="413"/>
    </location>
</feature>
<keyword evidence="1 3" id="KW-0853">WD repeat</keyword>
<gene>
    <name evidence="4" type="ORF">M8C21_011933</name>
</gene>
<evidence type="ECO:0000313" key="5">
    <source>
        <dbReference type="Proteomes" id="UP001206925"/>
    </source>
</evidence>
<evidence type="ECO:0000313" key="4">
    <source>
        <dbReference type="EMBL" id="KAI7742595.1"/>
    </source>
</evidence>
<dbReference type="GO" id="GO:0080008">
    <property type="term" value="C:Cul4-RING E3 ubiquitin ligase complex"/>
    <property type="evidence" value="ECO:0007669"/>
    <property type="project" value="TreeGrafter"/>
</dbReference>
<dbReference type="AlphaFoldDB" id="A0AAD5CKP0"/>
<dbReference type="Proteomes" id="UP001206925">
    <property type="component" value="Unassembled WGS sequence"/>
</dbReference>
<dbReference type="SMART" id="SM00320">
    <property type="entry name" value="WD40"/>
    <property type="match status" value="5"/>
</dbReference>
<dbReference type="InterPro" id="IPR045151">
    <property type="entry name" value="DCAF8"/>
</dbReference>
<sequence length="453" mass="50587">MSTGLLVVAEVEEDVGDWLGNKKHPIHDGLEQGQESSSCLILIAFKPSSNCHDRCSEICCNCTSMSRCDIVMFFVMTRLSLSSSRAAIASINMPTTGDFQCFLLSSVLLTSGVVLYRFDTIILMAVAVVVTCVRRGIRPCGKGDWCNFGKNAILMWLLPVSLDQKQSCIVRHATILECGTVETKLLGRHQGRVYKLANEPASPHVFYTCCEDGLVQHFDLRTGEATELFTCQSVQGRIFTPVVSLNAIAIDLVNTKLFVIAGSDEFTRLYDIRKYRYDASTGFGKPVDHFCLEHLLGDENVRITGLAFLDQSELLVSYSEEFIYLFSKDMGWGSPQVFKGHQNCLTVKGVSFFGVTEYVTSGSDCGRMFIWKKKDAKLVRVMEEDREVVNCIKPHPHTHMLASCGIDKDIKIWTPTALEKASPPTNINRLRSNTNYLRVSPRDMALELLAKRS</sequence>
<dbReference type="SUPFAM" id="SSF50978">
    <property type="entry name" value="WD40 repeat-like"/>
    <property type="match status" value="1"/>
</dbReference>
<dbReference type="InterPro" id="IPR001680">
    <property type="entry name" value="WD40_rpt"/>
</dbReference>
<dbReference type="PROSITE" id="PS50082">
    <property type="entry name" value="WD_REPEATS_2"/>
    <property type="match status" value="1"/>
</dbReference>
<organism evidence="4 5">
    <name type="scientific">Ambrosia artemisiifolia</name>
    <name type="common">Common ragweed</name>
    <dbReference type="NCBI Taxonomy" id="4212"/>
    <lineage>
        <taxon>Eukaryota</taxon>
        <taxon>Viridiplantae</taxon>
        <taxon>Streptophyta</taxon>
        <taxon>Embryophyta</taxon>
        <taxon>Tracheophyta</taxon>
        <taxon>Spermatophyta</taxon>
        <taxon>Magnoliopsida</taxon>
        <taxon>eudicotyledons</taxon>
        <taxon>Gunneridae</taxon>
        <taxon>Pentapetalae</taxon>
        <taxon>asterids</taxon>
        <taxon>campanulids</taxon>
        <taxon>Asterales</taxon>
        <taxon>Asteraceae</taxon>
        <taxon>Asteroideae</taxon>
        <taxon>Heliantheae alliance</taxon>
        <taxon>Heliantheae</taxon>
        <taxon>Ambrosia</taxon>
    </lineage>
</organism>
<reference evidence="4" key="1">
    <citation type="submission" date="2022-06" db="EMBL/GenBank/DDBJ databases">
        <title>Uncovering the hologenomic basis of an extraordinary plant invasion.</title>
        <authorList>
            <person name="Bieker V.C."/>
            <person name="Martin M.D."/>
            <person name="Gilbert T."/>
            <person name="Hodgins K."/>
            <person name="Battlay P."/>
            <person name="Petersen B."/>
            <person name="Wilson J."/>
        </authorList>
    </citation>
    <scope>NUCLEOTIDE SEQUENCE</scope>
    <source>
        <strain evidence="4">AA19_3_7</strain>
        <tissue evidence="4">Leaf</tissue>
    </source>
</reference>
<keyword evidence="2" id="KW-0677">Repeat</keyword>
<evidence type="ECO:0000256" key="2">
    <source>
        <dbReference type="ARBA" id="ARBA00022737"/>
    </source>
</evidence>
<keyword evidence="5" id="KW-1185">Reference proteome</keyword>
<accession>A0AAD5CKP0</accession>
<evidence type="ECO:0000256" key="3">
    <source>
        <dbReference type="PROSITE-ProRule" id="PRU00221"/>
    </source>
</evidence>
<dbReference type="InterPro" id="IPR036322">
    <property type="entry name" value="WD40_repeat_dom_sf"/>
</dbReference>
<dbReference type="Gene3D" id="2.130.10.10">
    <property type="entry name" value="YVTN repeat-like/Quinoprotein amine dehydrogenase"/>
    <property type="match status" value="2"/>
</dbReference>
<dbReference type="PANTHER" id="PTHR15574">
    <property type="entry name" value="WD REPEAT DOMAIN-CONTAINING FAMILY"/>
    <property type="match status" value="1"/>
</dbReference>
<dbReference type="PANTHER" id="PTHR15574:SF21">
    <property type="entry name" value="DDB1- AND CUL4-ASSOCIATED FACTOR 8"/>
    <property type="match status" value="1"/>
</dbReference>
<evidence type="ECO:0000256" key="1">
    <source>
        <dbReference type="ARBA" id="ARBA00022574"/>
    </source>
</evidence>
<dbReference type="GO" id="GO:0005737">
    <property type="term" value="C:cytoplasm"/>
    <property type="evidence" value="ECO:0007669"/>
    <property type="project" value="TreeGrafter"/>
</dbReference>
<comment type="caution">
    <text evidence="4">The sequence shown here is derived from an EMBL/GenBank/DDBJ whole genome shotgun (WGS) entry which is preliminary data.</text>
</comment>